<evidence type="ECO:0000313" key="2">
    <source>
        <dbReference type="EMBL" id="HBJ09231.1"/>
    </source>
</evidence>
<sequence length="160" mass="17688">MKIKLLYIIGIMAVQCCLISLLSCGEENTNDEVGTNGISGGYAPENIINKTLVLKNKDGSVKLDNEHFKQGVSVNNVTVDYDKYAPSYSYTVTGRNLATYTFNATKKTYIPYYGTYHYSKFSFQINLIFTSDSGGNYNGTQTNANGKKTNITGTFTLKSF</sequence>
<dbReference type="EMBL" id="DNWC01000125">
    <property type="protein sequence ID" value="HBJ09231.1"/>
    <property type="molecule type" value="Genomic_DNA"/>
</dbReference>
<comment type="caution">
    <text evidence="2">The sequence shown here is derived from an EMBL/GenBank/DDBJ whole genome shotgun (WGS) entry which is preliminary data.</text>
</comment>
<proteinExistence type="predicted"/>
<evidence type="ECO:0008006" key="4">
    <source>
        <dbReference type="Google" id="ProtNLM"/>
    </source>
</evidence>
<gene>
    <name evidence="2" type="ORF">DDY73_09530</name>
</gene>
<evidence type="ECO:0000256" key="1">
    <source>
        <dbReference type="SAM" id="SignalP"/>
    </source>
</evidence>
<name>A0A354M3Z2_9BACT</name>
<dbReference type="PROSITE" id="PS51257">
    <property type="entry name" value="PROKAR_LIPOPROTEIN"/>
    <property type="match status" value="1"/>
</dbReference>
<dbReference type="AlphaFoldDB" id="A0A354M3Z2"/>
<protein>
    <recommendedName>
        <fullName evidence="4">Lipoprotein</fullName>
    </recommendedName>
</protein>
<feature type="signal peptide" evidence="1">
    <location>
        <begin position="1"/>
        <end position="25"/>
    </location>
</feature>
<feature type="chain" id="PRO_5016741720" description="Lipoprotein" evidence="1">
    <location>
        <begin position="26"/>
        <end position="160"/>
    </location>
</feature>
<reference evidence="2 3" key="1">
    <citation type="journal article" date="2018" name="Nat. Biotechnol.">
        <title>A standardized bacterial taxonomy based on genome phylogeny substantially revises the tree of life.</title>
        <authorList>
            <person name="Parks D.H."/>
            <person name="Chuvochina M."/>
            <person name="Waite D.W."/>
            <person name="Rinke C."/>
            <person name="Skarshewski A."/>
            <person name="Chaumeil P.A."/>
            <person name="Hugenholtz P."/>
        </authorList>
    </citation>
    <scope>NUCLEOTIDE SEQUENCE [LARGE SCALE GENOMIC DNA]</scope>
    <source>
        <strain evidence="2">UBA11482</strain>
    </source>
</reference>
<evidence type="ECO:0000313" key="3">
    <source>
        <dbReference type="Proteomes" id="UP000262954"/>
    </source>
</evidence>
<dbReference type="Proteomes" id="UP000262954">
    <property type="component" value="Unassembled WGS sequence"/>
</dbReference>
<accession>A0A354M3Z2</accession>
<keyword evidence="1" id="KW-0732">Signal</keyword>
<organism evidence="2 3">
    <name type="scientific">Coprobacter fastidiosus</name>
    <dbReference type="NCBI Taxonomy" id="1099853"/>
    <lineage>
        <taxon>Bacteria</taxon>
        <taxon>Pseudomonadati</taxon>
        <taxon>Bacteroidota</taxon>
        <taxon>Bacteroidia</taxon>
        <taxon>Bacteroidales</taxon>
        <taxon>Barnesiellaceae</taxon>
        <taxon>Coprobacter</taxon>
    </lineage>
</organism>